<dbReference type="SUPFAM" id="SSF56112">
    <property type="entry name" value="Protein kinase-like (PK-like)"/>
    <property type="match status" value="2"/>
</dbReference>
<dbReference type="GO" id="GO:0005524">
    <property type="term" value="F:ATP binding"/>
    <property type="evidence" value="ECO:0007669"/>
    <property type="project" value="UniProtKB-UniRule"/>
</dbReference>
<evidence type="ECO:0000256" key="4">
    <source>
        <dbReference type="ARBA" id="ARBA00022741"/>
    </source>
</evidence>
<evidence type="ECO:0000256" key="7">
    <source>
        <dbReference type="PROSITE-ProRule" id="PRU10141"/>
    </source>
</evidence>
<evidence type="ECO:0000259" key="8">
    <source>
        <dbReference type="PROSITE" id="PS50011"/>
    </source>
</evidence>
<dbReference type="CDD" id="cd07830">
    <property type="entry name" value="STKc_MAK_like"/>
    <property type="match status" value="1"/>
</dbReference>
<reference evidence="9" key="1">
    <citation type="submission" date="2023-03" db="EMBL/GenBank/DDBJ databases">
        <title>Chromosome-scale reference genome and RAD-based genetic map of yellow starthistle (Centaurea solstitialis) reveal putative structural variation and QTLs associated with invader traits.</title>
        <authorList>
            <person name="Reatini B."/>
            <person name="Cang F.A."/>
            <person name="Jiang Q."/>
            <person name="Mckibben M.T.W."/>
            <person name="Barker M.S."/>
            <person name="Rieseberg L.H."/>
            <person name="Dlugosch K.M."/>
        </authorList>
    </citation>
    <scope>NUCLEOTIDE SEQUENCE</scope>
    <source>
        <strain evidence="9">CAN-66</strain>
        <tissue evidence="9">Leaf</tissue>
    </source>
</reference>
<proteinExistence type="inferred from homology"/>
<dbReference type="PANTHER" id="PTHR24055">
    <property type="entry name" value="MITOGEN-ACTIVATED PROTEIN KINASE"/>
    <property type="match status" value="1"/>
</dbReference>
<dbReference type="EMBL" id="JARYMX010000006">
    <property type="protein sequence ID" value="KAJ9543945.1"/>
    <property type="molecule type" value="Genomic_DNA"/>
</dbReference>
<dbReference type="GO" id="GO:0004674">
    <property type="term" value="F:protein serine/threonine kinase activity"/>
    <property type="evidence" value="ECO:0007669"/>
    <property type="project" value="UniProtKB-KW"/>
</dbReference>
<dbReference type="PROSITE" id="PS00108">
    <property type="entry name" value="PROTEIN_KINASE_ST"/>
    <property type="match status" value="1"/>
</dbReference>
<gene>
    <name evidence="9" type="ORF">OSB04_023652</name>
</gene>
<keyword evidence="4 7" id="KW-0547">Nucleotide-binding</keyword>
<dbReference type="PROSITE" id="PS50011">
    <property type="entry name" value="PROTEIN_KINASE_DOM"/>
    <property type="match status" value="2"/>
</dbReference>
<accession>A0AA38SJN0</accession>
<dbReference type="InterPro" id="IPR000719">
    <property type="entry name" value="Prot_kinase_dom"/>
</dbReference>
<dbReference type="SMART" id="SM00220">
    <property type="entry name" value="S_TKc"/>
    <property type="match status" value="2"/>
</dbReference>
<dbReference type="InterPro" id="IPR011009">
    <property type="entry name" value="Kinase-like_dom_sf"/>
</dbReference>
<feature type="domain" description="Protein kinase" evidence="8">
    <location>
        <begin position="4"/>
        <end position="284"/>
    </location>
</feature>
<feature type="binding site" evidence="7">
    <location>
        <position position="34"/>
    </location>
    <ligand>
        <name>ATP</name>
        <dbReference type="ChEBI" id="CHEBI:30616"/>
    </ligand>
</feature>
<dbReference type="Proteomes" id="UP001172457">
    <property type="component" value="Chromosome 6"/>
</dbReference>
<dbReference type="FunFam" id="3.30.200.20:FF:000545">
    <property type="entry name" value="CMGC family protein kinase"/>
    <property type="match status" value="2"/>
</dbReference>
<evidence type="ECO:0000256" key="6">
    <source>
        <dbReference type="ARBA" id="ARBA00022840"/>
    </source>
</evidence>
<comment type="similarity">
    <text evidence="1">Belongs to the protein kinase superfamily. CMGC Ser/Thr protein kinase family. MAP kinase subfamily.</text>
</comment>
<evidence type="ECO:0000313" key="10">
    <source>
        <dbReference type="Proteomes" id="UP001172457"/>
    </source>
</evidence>
<dbReference type="AlphaFoldDB" id="A0AA38SJN0"/>
<organism evidence="9 10">
    <name type="scientific">Centaurea solstitialis</name>
    <name type="common">yellow star-thistle</name>
    <dbReference type="NCBI Taxonomy" id="347529"/>
    <lineage>
        <taxon>Eukaryota</taxon>
        <taxon>Viridiplantae</taxon>
        <taxon>Streptophyta</taxon>
        <taxon>Embryophyta</taxon>
        <taxon>Tracheophyta</taxon>
        <taxon>Spermatophyta</taxon>
        <taxon>Magnoliopsida</taxon>
        <taxon>eudicotyledons</taxon>
        <taxon>Gunneridae</taxon>
        <taxon>Pentapetalae</taxon>
        <taxon>asterids</taxon>
        <taxon>campanulids</taxon>
        <taxon>Asterales</taxon>
        <taxon>Asteraceae</taxon>
        <taxon>Carduoideae</taxon>
        <taxon>Cardueae</taxon>
        <taxon>Centaureinae</taxon>
        <taxon>Centaurea</taxon>
    </lineage>
</organism>
<keyword evidence="10" id="KW-1185">Reference proteome</keyword>
<dbReference type="InterPro" id="IPR008271">
    <property type="entry name" value="Ser/Thr_kinase_AS"/>
</dbReference>
<keyword evidence="5" id="KW-0418">Kinase</keyword>
<evidence type="ECO:0000313" key="9">
    <source>
        <dbReference type="EMBL" id="KAJ9543945.1"/>
    </source>
</evidence>
<protein>
    <recommendedName>
        <fullName evidence="8">Protein kinase domain-containing protein</fullName>
    </recommendedName>
</protein>
<evidence type="ECO:0000256" key="2">
    <source>
        <dbReference type="ARBA" id="ARBA00022527"/>
    </source>
</evidence>
<dbReference type="Pfam" id="PF00069">
    <property type="entry name" value="Pkinase"/>
    <property type="match status" value="2"/>
</dbReference>
<keyword evidence="3" id="KW-0808">Transferase</keyword>
<dbReference type="Gene3D" id="1.10.510.10">
    <property type="entry name" value="Transferase(Phosphotransferase) domain 1"/>
    <property type="match status" value="2"/>
</dbReference>
<dbReference type="InterPro" id="IPR050117">
    <property type="entry name" value="MAPK"/>
</dbReference>
<name>A0AA38SJN0_9ASTR</name>
<comment type="caution">
    <text evidence="9">The sequence shown here is derived from an EMBL/GenBank/DDBJ whole genome shotgun (WGS) entry which is preliminary data.</text>
</comment>
<dbReference type="InterPro" id="IPR017441">
    <property type="entry name" value="Protein_kinase_ATP_BS"/>
</dbReference>
<sequence length="680" mass="77708">MEKYHKLEEIGRGSYGVVFKALNTETGELVAVKKMTDRKYHSIKECMNLREVKSLYKVNNHPNFVKLNEVVVENDILYLVFEYMECTLFDRIRFRRNPFSETEIRNLCLQIFQGLAYMHNRVGIFHRNLKPENLLVSKDVIKIADFGQAREINAKPPNPDYITTRWYRAPEVLLHARAHDSSVDMWAMGAIMFELFTLQPLFKGSSATDVMHKICSVIGTPTETTWSFGIHHANNIRFPEFPGVDLSSLLPSANSEAINLISALLSWSPCARPTAEEALQHPFFYGCYCIPHPQFHGLTSSLMIKNRDLPLVFKMAMRREMLKRNTRRLESCLSGLKGSVTPTEKLVNSDYEGRAAVGEQHPVSNKLRTASRMEKYHKLEEIGRGSYGVVSKALNTETGELVAIKKMIDRMYHSIKECMNLREVKSLCKVKNHPNIVKLKEVIVENKILFLVFEYMECTLFDRMRYRTKPFSETEIRNICFQIFQGLEYMHNRAGYFHRDLKPENLLVSKDVIKIADLGQAREINGKPPYTDYVTLVLLHARAHGSSVDMWAMGAIMFELFTLQPLFEASSATDVMRRICSVIGTPTETTWSLGIYRANNISYRFPDFPGCGSFFVATISEPGSNQSDIDPSFMESVRKANSQRSSSASVLLWVLSYSTPPIRRPYLVFNDQKPGATIGV</sequence>
<keyword evidence="6 7" id="KW-0067">ATP-binding</keyword>
<evidence type="ECO:0000256" key="1">
    <source>
        <dbReference type="ARBA" id="ARBA00008832"/>
    </source>
</evidence>
<keyword evidence="2" id="KW-0723">Serine/threonine-protein kinase</keyword>
<evidence type="ECO:0000256" key="3">
    <source>
        <dbReference type="ARBA" id="ARBA00022679"/>
    </source>
</evidence>
<dbReference type="PROSITE" id="PS00107">
    <property type="entry name" value="PROTEIN_KINASE_ATP"/>
    <property type="match status" value="2"/>
</dbReference>
<feature type="binding site" evidence="7">
    <location>
        <position position="406"/>
    </location>
    <ligand>
        <name>ATP</name>
        <dbReference type="ChEBI" id="CHEBI:30616"/>
    </ligand>
</feature>
<dbReference type="FunFam" id="1.10.510.10:FF:000624">
    <property type="entry name" value="Mitogen-activated protein kinase"/>
    <property type="match status" value="1"/>
</dbReference>
<feature type="domain" description="Protein kinase" evidence="8">
    <location>
        <begin position="376"/>
        <end position="667"/>
    </location>
</feature>
<dbReference type="Gene3D" id="3.30.200.20">
    <property type="entry name" value="Phosphorylase Kinase, domain 1"/>
    <property type="match status" value="2"/>
</dbReference>
<evidence type="ECO:0000256" key="5">
    <source>
        <dbReference type="ARBA" id="ARBA00022777"/>
    </source>
</evidence>